<name>A0A1I7X569_HETBA</name>
<evidence type="ECO:0000313" key="3">
    <source>
        <dbReference type="WBParaSite" id="Hba_12557"/>
    </source>
</evidence>
<feature type="domain" description="tRNA intron endonuclease N-terminal" evidence="1">
    <location>
        <begin position="27"/>
        <end position="136"/>
    </location>
</feature>
<dbReference type="WBParaSite" id="Hba_12557">
    <property type="protein sequence ID" value="Hba_12557"/>
    <property type="gene ID" value="Hba_12557"/>
</dbReference>
<proteinExistence type="predicted"/>
<accession>A0A1I7X569</accession>
<dbReference type="Gene3D" id="3.40.1170.20">
    <property type="entry name" value="tRNA intron endonuclease, N-terminal domain"/>
    <property type="match status" value="1"/>
</dbReference>
<dbReference type="Proteomes" id="UP000095283">
    <property type="component" value="Unplaced"/>
</dbReference>
<dbReference type="InterPro" id="IPR006678">
    <property type="entry name" value="tRNA_intron_Endonuc_N"/>
</dbReference>
<dbReference type="GO" id="GO:0000213">
    <property type="term" value="F:tRNA-intron lyase activity"/>
    <property type="evidence" value="ECO:0007669"/>
    <property type="project" value="InterPro"/>
</dbReference>
<dbReference type="GO" id="GO:0006388">
    <property type="term" value="P:tRNA splicing, via endonucleolytic cleavage and ligation"/>
    <property type="evidence" value="ECO:0007669"/>
    <property type="project" value="InterPro"/>
</dbReference>
<keyword evidence="2" id="KW-1185">Reference proteome</keyword>
<dbReference type="Pfam" id="PF02778">
    <property type="entry name" value="tRNA_int_endo_N"/>
    <property type="match status" value="1"/>
</dbReference>
<sequence length="204" mass="23336">MDLIAHDPKDCSTSYPRSWLPHGLIRAVIFGGSVIIPDSNEANNIYKKAGFGHFLGERQDRVNKGVFCNHYEQWKMKKAFGGVVCYSYIFLFIFRSKPFFKDKSPTSDRLRLSPEETAFLVIDEGVLEVSEQGHILPTMIYRDGPQFFHAAAGVRIEDEIEPCQYIALNRALTNMKKVVIVHILISLFVNIRNNMEHNTNLKTI</sequence>
<organism evidence="2 3">
    <name type="scientific">Heterorhabditis bacteriophora</name>
    <name type="common">Entomopathogenic nematode worm</name>
    <dbReference type="NCBI Taxonomy" id="37862"/>
    <lineage>
        <taxon>Eukaryota</taxon>
        <taxon>Metazoa</taxon>
        <taxon>Ecdysozoa</taxon>
        <taxon>Nematoda</taxon>
        <taxon>Chromadorea</taxon>
        <taxon>Rhabditida</taxon>
        <taxon>Rhabditina</taxon>
        <taxon>Rhabditomorpha</taxon>
        <taxon>Strongyloidea</taxon>
        <taxon>Heterorhabditidae</taxon>
        <taxon>Heterorhabditis</taxon>
    </lineage>
</organism>
<dbReference type="AlphaFoldDB" id="A0A1I7X569"/>
<evidence type="ECO:0000259" key="1">
    <source>
        <dbReference type="Pfam" id="PF02778"/>
    </source>
</evidence>
<evidence type="ECO:0000313" key="2">
    <source>
        <dbReference type="Proteomes" id="UP000095283"/>
    </source>
</evidence>
<reference evidence="3" key="1">
    <citation type="submission" date="2016-11" db="UniProtKB">
        <authorList>
            <consortium name="WormBaseParasite"/>
        </authorList>
    </citation>
    <scope>IDENTIFICATION</scope>
</reference>
<protein>
    <submittedName>
        <fullName evidence="3">tRNA_int_endo_N domain-containing protein</fullName>
    </submittedName>
</protein>